<dbReference type="GO" id="GO:0052170">
    <property type="term" value="P:symbiont-mediated suppression of host innate immune response"/>
    <property type="evidence" value="ECO:0007669"/>
    <property type="project" value="UniProtKB-KW"/>
</dbReference>
<dbReference type="GO" id="GO:0006396">
    <property type="term" value="P:RNA processing"/>
    <property type="evidence" value="ECO:0007669"/>
    <property type="project" value="InterPro"/>
</dbReference>
<evidence type="ECO:0000313" key="20">
    <source>
        <dbReference type="EMBL" id="AJF94392.1"/>
    </source>
</evidence>
<dbReference type="SUPFAM" id="SSF52540">
    <property type="entry name" value="P-loop containing nucleoside triphosphate hydrolases"/>
    <property type="match status" value="2"/>
</dbReference>
<dbReference type="PROSITE" id="PS50507">
    <property type="entry name" value="RDRP_SSRNA_POS"/>
    <property type="match status" value="1"/>
</dbReference>
<dbReference type="Pfam" id="PF00978">
    <property type="entry name" value="RdRP_2"/>
    <property type="match status" value="1"/>
</dbReference>
<dbReference type="Gene3D" id="3.40.50.300">
    <property type="entry name" value="P-loop containing nucleotide triphosphate hydrolases"/>
    <property type="match status" value="3"/>
</dbReference>
<sequence length="3491" mass="392723">MSQSITHTTLTTKTITDAQTNTHKRAFGSLSKDYPNKNHQRGTTWFDVIDPPQQQKYWPKLTPNPRWKKLSTSKDAVGKVELGGETQVMASYNCWQCIFGYDLGINTAISLEMIKMTIMCQPEDAAHIQIQASYVNGMLHIANPPGLPTGEMTPELFSAQRKFVEHPIEGCIKLIDLVDLYDEGTMVGFTPRTITEKLANDIGVDVSSVDTQQLKKAISDSVNSRGTRAVTKFTDQAIILPTSCPEEIVNDLNNEFGNATFIRGNKEHHPHIYHNASRKAVTNLLCGWHGRDALIYDIGGNPASHLNAGRFTVHSVYSKNQAADNARHIKWSKQCVAWARRNMNNDSNHSVVNGVANSILMPNSALWCSDGISKCVHSSKHGSFGISIDTLFHLSVNDLFDFYMRNKVFHTVHAITLPNNYSYARSGALKYNEGHWYKKGDNWTIEFNGESLAYSQSIALTDTYLSVPLHNIGEMVVYCKVSGYKGAHLIIEHYLIDRAQLDQLYLKHVMWFNTNMDELFVMVPRINMDQSTTVMGRIPYTMEQVVINVRFYERLLNRLMQSYTWDSVLSYAAGLIGRVYATSSGLHMKWNLTNSQVRDHCLIAYWTTNRINESIKPLLAQAERASRDPDFLTSLWNSLKNWLKDFGSQFDPTGNTTVQKFIADNKGDTLRLIQMFNSTVRSVESLNVATQMVHSRSVVDWVASSTGVSYRRLDVDIDTWRMKQDMSGNKMTVYDHIEFKDAKPAGVNVGCLITKTCPHDHKPFHLHLSDLNRRMGNCACCGVISNLNITKLCTICSDILPCHGKNLRCTHIHEQLNDECCSLAKCTCEKDKHCSCCGLPSVNMYCKVCQFLPDKSMKPQPTTTVDGGNITIAPVAVKPTATKKEAPVRFTFEKPQATITNDDVKDNTTVNHPLSTSTNFKFDALKQQEVDKIITYDDEIAIKEDGIETPSVGTKSIDIIDTNIDADQSINNDVGPLLPEEDVAGIDQISTLMRAVVNIEDVNPGHADTILTRLPPHYQGGLAVRVVGYTDVPGDGTCGAHALSVALGLNVDDVKHWLTIATGHDDWHNSEELAACALAYGRNLICVDIGDTTIYRGGDQDYAGSIIHGTVVGCGAHWLAGNCNILSYSSLFTNKLITDYTNLLRAAHLALNGNDQTALAYTHSDFDIDSIIDMGGNIVIGHDGISIEHEGGNSKCQISDKSDSVKMIVGPTGSGKTTTAFQHIEGKVLLITPLRSAVNNSFDYLRNKVKVVARAQGAWIPDNIDMKDINKSDLVIMTMETLYSGIFIGHDKKNIYHQLVSARAIICDEVHEISPHYARLLTVLPKNKTYICSATMPGIKLDYNCKFDVTTNFIQGDTIDYWFNDVKSNKAMPPNTCYIVGTKNECTFAEMPANIKAINSSTINNVSINEVDRCIATNIVTTSITMPQITSIIDLGVRITSDVVIKPYLTDVEKNIRFFNYSKRLYSWAEMTQARGRVGRVSNGMFYGPCPDKTTRQSNIDALLNSCYTRVPCYSGLLHEWQMVTQKNYDEVVNYFTTLGNTFDSKPAWWGEFQSWQDSVAELLQCKNSNQQPVFVDEYINKEDILALIPNYIGTNPISTSLKHAKHRVGALRYSCTIDWDNVLPKHLYETTDNIDFESLVISVPDSSQFLNIETDSNEDIASKLRLLAIASILNAIKGLMARGQIYINTNKWSDQHGQYILYDSLEDAQALSGTNLSEYDIIGLVDIKKSSMRVTHYQQSNKWVGHVIVPTYKTHHYMGQLTDIGLIRDRQSPLIDTLRNSTLYVGPPGSGKTTMMVSENKASYTTTISSGQLKNHGTWLPPSLIPHSQENINIDEVGLLDVSVILSLASRSNKLTGTGDISQVVHTANETSAYYTGFDSGIDLFSKYANKIYLDKTHRFGPQTCNLVAKLGFEINPTNMSKVEEIKGYVCAINDNKSYSKVLIASEPDAIICATNHLARMFRKITQIPVYNIAKCQGIDTPNTLVVLQGGQIDMLANNQLYVALTRHSQRVSIVVDPPHAALLKQLCIETENMISYTDALGGASNITQPIFNHIVESNKDNLLADAQVMNYLTTICALQSSKITPNTMIVIMDQMNFHYKNCPFRFVRLREIKDIKQLECVVSIYGIQCVVYDVSLTNERELLSCLLCQVTTNKHIKEYLRNLPRKFVTTGKKIGYNLYLWLSKFMKDNITILSDYFNTNEDIGIGGGVDLSHILWLAINGVHSAFMTLVHILDDVGNKLSKYSDGSYAAEQFKELLIETWKKSNPFSFGDFKVSDSLISLYKLFRDHLCKGVNTLWDFIKYVVDTLREWWHKQFNVSKPTYYELEGTSMSLIATDSPCINIMRNSLDGDHSLIDDSPTIPNTQYITQLDNLIDNSIIGWEKKTTPSPTCEDCPEDVQEILDEIEVLFDYEEEAINYNPTVCREHPEPTIDEIGQTQRFSSSEPIEKKDDTSSIDIEYSKPTLDESIQMDENNPSVLNKRNEESKQKLCLCMETCNDWQLADNIVTNLDLNTYKPNLMGRMVIEKIPDGIKINLKLPGVGKFNAITKKCCGVNTHLIYVTVNGEQITLKIDKTASGYALYCMPNVVDVNFSQLEQAIKMLSKLGGGKLNNGMTLLVDSLKITRKFIKKLIRLTHYKLKYLMGRINLRHLTSNRSNLEVYRTLCHRLPTSYSNSKFSTRECIGGTVLSTIELVPNNVANRSEIFIAIYNVNGDTQILIFTNDTNYSNYITRRLMTPIEHGDFAGDRSAISALLRLGIDIKSIMTQDNDLTINDIKKWLLANPLTSMFDVTDQRTYNNAKEHSIVEKHLFTDIHNILDKPLDIKYAFCIPSGHGKTTTVNRIRRSNQEFTVLDVDEVQEQATILHLGFEDKMLNYKEKLERYVANSTRPPDAVFIHSPICAPAGYKVIIIINDGADVPLDRIWSDKNVNHLESMNNIVHTQNYDDVYNVTINYLNKKLTGDITLEDGTTIVDNIDSILGDSFMRNNPGYDDIYRLPTGKKDILNMNTGNIGLGEQRFFKTGPHPEVMRPTVNKIPSALPNAIMTRLMGRVKYRTVDLAIKDYHKLMTKFFISGYESKLASYTDDPINLNYEDILTWLVAKGNKIQLLDNMLRSVKDDEFATDPANINVHYKVENLMKEQVNDILDQVGRVIVWNNQNINMYACPVINEAKARFKSLLKPNVIYTDGMTVADMNKSIGQYRSRWLLEMDLSKQDRQTDAQILIYEWKLMGMLGVPDILIEFMTSFIPTFRINGTSHETAKLPAIHFSGGAMTSMGNEIRNLLLLSDCIGENYVAIYTLGDDSLVLMNTKPDLELYKRICASRHNVQNTAVASTKCALFLQMIVARNEDGTYYLSHNFVRLKEKLVYSTYPNTSSDWKMKYASYLMMVGYSSQTKKAMEYSGFVSFPSLGTTMSQRVAANALYNEINDIQVFNIINDIINAKQQVSEEIIIQLPVIMTGNKLKSGMSKVGKYVDNHNKMHELLMQYMEEHTDI</sequence>
<name>A0A0B5IYF7_9VIRU</name>
<dbReference type="SUPFAM" id="SSF56672">
    <property type="entry name" value="DNA/RNA polymerases"/>
    <property type="match status" value="1"/>
</dbReference>
<keyword evidence="10" id="KW-0378">Hydrolase</keyword>
<comment type="subcellular location">
    <subcellularLocation>
        <location evidence="3">Host cell</location>
    </subcellularLocation>
    <subcellularLocation>
        <location evidence="1">Host membrane</location>
        <topology evidence="1">Peripheral membrane protein</topology>
    </subcellularLocation>
    <subcellularLocation>
        <location evidence="2">Virion</location>
    </subcellularLocation>
</comment>
<dbReference type="InterPro" id="IPR027351">
    <property type="entry name" value="(+)RNA_virus_helicase_core_dom"/>
</dbReference>
<dbReference type="GO" id="GO:0043657">
    <property type="term" value="C:host cell"/>
    <property type="evidence" value="ECO:0007669"/>
    <property type="project" value="UniProtKB-SubCell"/>
</dbReference>
<keyword evidence="8" id="KW-0548">Nucleotidyltransferase</keyword>
<keyword evidence="11" id="KW-0067">ATP-binding</keyword>
<feature type="domain" description="Alphavirus-like MT" evidence="19">
    <location>
        <begin position="262"/>
        <end position="465"/>
    </location>
</feature>
<dbReference type="GO" id="GO:0016556">
    <property type="term" value="P:mRNA modification"/>
    <property type="evidence" value="ECO:0007669"/>
    <property type="project" value="InterPro"/>
</dbReference>
<feature type="domain" description="RdRp catalytic" evidence="17">
    <location>
        <begin position="3202"/>
        <end position="3313"/>
    </location>
</feature>
<keyword evidence="6" id="KW-1090">Inhibition of host innate immune response by virus</keyword>
<keyword evidence="9" id="KW-0547">Nucleotide-binding</keyword>
<dbReference type="Pfam" id="PF01443">
    <property type="entry name" value="Viral_helicase1"/>
    <property type="match status" value="1"/>
</dbReference>
<feature type="domain" description="Helicase ATP-binding" evidence="18">
    <location>
        <begin position="1197"/>
        <end position="1354"/>
    </location>
</feature>
<proteinExistence type="predicted"/>
<evidence type="ECO:0000256" key="9">
    <source>
        <dbReference type="ARBA" id="ARBA00022741"/>
    </source>
</evidence>
<dbReference type="CDD" id="cd18809">
    <property type="entry name" value="SF1_C_RecD"/>
    <property type="match status" value="1"/>
</dbReference>
<dbReference type="InterPro" id="IPR001788">
    <property type="entry name" value="RNA-dep_RNA_pol_alsuvir"/>
</dbReference>
<dbReference type="InterPro" id="IPR014001">
    <property type="entry name" value="Helicase_ATP-bd"/>
</dbReference>
<dbReference type="Pfam" id="PF00270">
    <property type="entry name" value="DEAD"/>
    <property type="match status" value="1"/>
</dbReference>
<dbReference type="GO" id="GO:0044423">
    <property type="term" value="C:virion component"/>
    <property type="evidence" value="ECO:0007669"/>
    <property type="project" value="UniProtKB-KW"/>
</dbReference>
<dbReference type="GO" id="GO:0006351">
    <property type="term" value="P:DNA-templated transcription"/>
    <property type="evidence" value="ECO:0007669"/>
    <property type="project" value="InterPro"/>
</dbReference>
<evidence type="ECO:0000256" key="7">
    <source>
        <dbReference type="ARBA" id="ARBA00022679"/>
    </source>
</evidence>
<dbReference type="InterPro" id="IPR002588">
    <property type="entry name" value="Alphavirus-like_MT_dom"/>
</dbReference>
<evidence type="ECO:0000256" key="16">
    <source>
        <dbReference type="ARBA" id="ARBA00047984"/>
    </source>
</evidence>
<evidence type="ECO:0000259" key="17">
    <source>
        <dbReference type="PROSITE" id="PS50507"/>
    </source>
</evidence>
<keyword evidence="5" id="KW-0696">RNA-directed RNA polymerase</keyword>
<evidence type="ECO:0000256" key="13">
    <source>
        <dbReference type="ARBA" id="ARBA00022953"/>
    </source>
</evidence>
<dbReference type="GO" id="GO:0005524">
    <property type="term" value="F:ATP binding"/>
    <property type="evidence" value="ECO:0007669"/>
    <property type="project" value="UniProtKB-KW"/>
</dbReference>
<keyword evidence="12" id="KW-0946">Virion</keyword>
<evidence type="ECO:0000256" key="2">
    <source>
        <dbReference type="ARBA" id="ARBA00004328"/>
    </source>
</evidence>
<dbReference type="GO" id="GO:0033644">
    <property type="term" value="C:host cell membrane"/>
    <property type="evidence" value="ECO:0007669"/>
    <property type="project" value="UniProtKB-SubCell"/>
</dbReference>
<comment type="catalytic activity">
    <reaction evidence="15">
        <text>a ribonucleoside 5'-triphosphate + H2O = a ribonucleoside 5'-diphosphate + phosphate + H(+)</text>
        <dbReference type="Rhea" id="RHEA:23680"/>
        <dbReference type="ChEBI" id="CHEBI:15377"/>
        <dbReference type="ChEBI" id="CHEBI:15378"/>
        <dbReference type="ChEBI" id="CHEBI:43474"/>
        <dbReference type="ChEBI" id="CHEBI:57930"/>
        <dbReference type="ChEBI" id="CHEBI:61557"/>
        <dbReference type="EC" id="3.6.1.15"/>
    </reaction>
</comment>
<keyword evidence="14" id="KW-0899">Viral immunoevasion</keyword>
<dbReference type="Pfam" id="PF01660">
    <property type="entry name" value="Vmethyltransf"/>
    <property type="match status" value="1"/>
</dbReference>
<keyword evidence="7" id="KW-0808">Transferase</keyword>
<evidence type="ECO:0000256" key="1">
    <source>
        <dbReference type="ARBA" id="ARBA00004242"/>
    </source>
</evidence>
<evidence type="ECO:0000256" key="11">
    <source>
        <dbReference type="ARBA" id="ARBA00022840"/>
    </source>
</evidence>
<dbReference type="InterPro" id="IPR007094">
    <property type="entry name" value="RNA-dir_pol_PSvirus"/>
</dbReference>
<evidence type="ECO:0000256" key="14">
    <source>
        <dbReference type="ARBA" id="ARBA00023280"/>
    </source>
</evidence>
<organism evidence="20">
    <name type="scientific">Sclerotinia sclerotiorum endornavirus 1</name>
    <dbReference type="NCBI Taxonomy" id="1353016"/>
    <lineage>
        <taxon>Viruses</taxon>
        <taxon>Riboviria</taxon>
        <taxon>Orthornavirae</taxon>
        <taxon>Kitrinoviricota</taxon>
        <taxon>Alsuviricetes</taxon>
        <taxon>Martellivirales</taxon>
        <taxon>Endornaviridae</taxon>
        <taxon>Betaendornavirus</taxon>
        <taxon>Betaendornavirus sclerotiniae</taxon>
        <taxon>Sclerotinia sclerotiorum betaendornavirus 1</taxon>
    </lineage>
</organism>
<evidence type="ECO:0000256" key="12">
    <source>
        <dbReference type="ARBA" id="ARBA00022844"/>
    </source>
</evidence>
<dbReference type="SMART" id="SM00487">
    <property type="entry name" value="DEXDc"/>
    <property type="match status" value="1"/>
</dbReference>
<dbReference type="GO" id="GO:0003723">
    <property type="term" value="F:RNA binding"/>
    <property type="evidence" value="ECO:0007669"/>
    <property type="project" value="InterPro"/>
</dbReference>
<accession>A0A0B5IYF7</accession>
<dbReference type="GO" id="GO:0008174">
    <property type="term" value="F:mRNA methyltransferase activity"/>
    <property type="evidence" value="ECO:0007669"/>
    <property type="project" value="UniProtKB-UniRule"/>
</dbReference>
<evidence type="ECO:0000259" key="18">
    <source>
        <dbReference type="PROSITE" id="PS51192"/>
    </source>
</evidence>
<evidence type="ECO:0000256" key="10">
    <source>
        <dbReference type="ARBA" id="ARBA00022801"/>
    </source>
</evidence>
<comment type="catalytic activity">
    <reaction evidence="16">
        <text>ATP + H2O = ADP + phosphate + H(+)</text>
        <dbReference type="Rhea" id="RHEA:13065"/>
        <dbReference type="ChEBI" id="CHEBI:15377"/>
        <dbReference type="ChEBI" id="CHEBI:15378"/>
        <dbReference type="ChEBI" id="CHEBI:30616"/>
        <dbReference type="ChEBI" id="CHEBI:43474"/>
        <dbReference type="ChEBI" id="CHEBI:456216"/>
        <dbReference type="EC" id="3.6.4.13"/>
    </reaction>
</comment>
<evidence type="ECO:0000256" key="15">
    <source>
        <dbReference type="ARBA" id="ARBA00047631"/>
    </source>
</evidence>
<dbReference type="GO" id="GO:0039694">
    <property type="term" value="P:viral RNA genome replication"/>
    <property type="evidence" value="ECO:0007669"/>
    <property type="project" value="InterPro"/>
</dbReference>
<dbReference type="EMBL" id="KM923990">
    <property type="protein sequence ID" value="AJF94392.1"/>
    <property type="molecule type" value="Genomic_RNA"/>
</dbReference>
<protein>
    <recommendedName>
        <fullName evidence="4">Genome polyprotein</fullName>
    </recommendedName>
</protein>
<evidence type="ECO:0000256" key="5">
    <source>
        <dbReference type="ARBA" id="ARBA00022484"/>
    </source>
</evidence>
<dbReference type="GO" id="GO:0003968">
    <property type="term" value="F:RNA-directed RNA polymerase activity"/>
    <property type="evidence" value="ECO:0007669"/>
    <property type="project" value="UniProtKB-KW"/>
</dbReference>
<dbReference type="CDD" id="cd23255">
    <property type="entry name" value="Endornaviridae_RdRp"/>
    <property type="match status" value="1"/>
</dbReference>
<dbReference type="InterPro" id="IPR043502">
    <property type="entry name" value="DNA/RNA_pol_sf"/>
</dbReference>
<dbReference type="GO" id="GO:0003724">
    <property type="term" value="F:RNA helicase activity"/>
    <property type="evidence" value="ECO:0007669"/>
    <property type="project" value="UniProtKB-EC"/>
</dbReference>
<dbReference type="PROSITE" id="PS51192">
    <property type="entry name" value="HELICASE_ATP_BIND_1"/>
    <property type="match status" value="1"/>
</dbReference>
<evidence type="ECO:0000256" key="3">
    <source>
        <dbReference type="ARBA" id="ARBA00004340"/>
    </source>
</evidence>
<evidence type="ECO:0000256" key="4">
    <source>
        <dbReference type="ARBA" id="ARBA00020107"/>
    </source>
</evidence>
<dbReference type="InterPro" id="IPR027417">
    <property type="entry name" value="P-loop_NTPase"/>
</dbReference>
<dbReference type="GO" id="GO:0017111">
    <property type="term" value="F:ribonucleoside triphosphate phosphatase activity"/>
    <property type="evidence" value="ECO:0007669"/>
    <property type="project" value="UniProtKB-EC"/>
</dbReference>
<evidence type="ECO:0000256" key="6">
    <source>
        <dbReference type="ARBA" id="ARBA00022632"/>
    </source>
</evidence>
<dbReference type="PROSITE" id="PS51743">
    <property type="entry name" value="ALPHAVIRUS_MT"/>
    <property type="match status" value="1"/>
</dbReference>
<evidence type="ECO:0000256" key="8">
    <source>
        <dbReference type="ARBA" id="ARBA00022695"/>
    </source>
</evidence>
<keyword evidence="13" id="KW-0693">Viral RNA replication</keyword>
<evidence type="ECO:0000259" key="19">
    <source>
        <dbReference type="PROSITE" id="PS51743"/>
    </source>
</evidence>
<keyword evidence="6" id="KW-0945">Host-virus interaction</keyword>
<reference evidence="20" key="1">
    <citation type="journal article" date="2016" name="J. Virol.">
        <title>Identification of diverse mycoviruses through metatranscriptomics characterization of the viromes of five major fungal plant pathogens.</title>
        <authorList>
            <person name="Marzano S.-Y.L."/>
            <person name="Nelson B.D."/>
            <person name="Ajayi-Oyetunde O."/>
            <person name="Bradley C.A."/>
            <person name="Hughes T.J."/>
            <person name="Hartman G.L."/>
            <person name="Eastburn D.M."/>
            <person name="Domier L.L."/>
        </authorList>
    </citation>
    <scope>NUCLEOTIDE SEQUENCE</scope>
    <source>
        <strain evidence="20">Lactuca</strain>
    </source>
</reference>
<dbReference type="InterPro" id="IPR011545">
    <property type="entry name" value="DEAD/DEAH_box_helicase_dom"/>
</dbReference>